<dbReference type="InterPro" id="IPR029044">
    <property type="entry name" value="Nucleotide-diphossugar_trans"/>
</dbReference>
<dbReference type="OrthoDB" id="430354at2759"/>
<comment type="caution">
    <text evidence="11">The sequence shown here is derived from an EMBL/GenBank/DDBJ whole genome shotgun (WGS) entry which is preliminary data.</text>
</comment>
<keyword evidence="4" id="KW-0808">Transferase</keyword>
<evidence type="ECO:0000256" key="10">
    <source>
        <dbReference type="SAM" id="Phobius"/>
    </source>
</evidence>
<protein>
    <recommendedName>
        <fullName evidence="13">Glycosyltransferase family 71 protein</fullName>
    </recommendedName>
</protein>
<gene>
    <name evidence="11" type="ORF">HETSPECPRED_003702</name>
</gene>
<evidence type="ECO:0000313" key="11">
    <source>
        <dbReference type="EMBL" id="CAF9918220.1"/>
    </source>
</evidence>
<dbReference type="InterPro" id="IPR022751">
    <property type="entry name" value="Alpha_mannosyltransferase"/>
</dbReference>
<dbReference type="GO" id="GO:0016020">
    <property type="term" value="C:membrane"/>
    <property type="evidence" value="ECO:0007669"/>
    <property type="project" value="UniProtKB-SubCell"/>
</dbReference>
<keyword evidence="3" id="KW-0328">Glycosyltransferase</keyword>
<proteinExistence type="inferred from homology"/>
<comment type="subcellular location">
    <subcellularLocation>
        <location evidence="1">Membrane</location>
        <topology evidence="1">Single-pass type II membrane protein</topology>
    </subcellularLocation>
</comment>
<dbReference type="GO" id="GO:0000033">
    <property type="term" value="F:alpha-1,3-mannosyltransferase activity"/>
    <property type="evidence" value="ECO:0007669"/>
    <property type="project" value="TreeGrafter"/>
</dbReference>
<evidence type="ECO:0000256" key="3">
    <source>
        <dbReference type="ARBA" id="ARBA00022676"/>
    </source>
</evidence>
<accession>A0A8H3IEW3</accession>
<keyword evidence="7 10" id="KW-1133">Transmembrane helix</keyword>
<dbReference type="EMBL" id="CAJPDS010000021">
    <property type="protein sequence ID" value="CAF9918220.1"/>
    <property type="molecule type" value="Genomic_DNA"/>
</dbReference>
<feature type="transmembrane region" description="Helical" evidence="10">
    <location>
        <begin position="31"/>
        <end position="49"/>
    </location>
</feature>
<dbReference type="GO" id="GO:0006493">
    <property type="term" value="P:protein O-linked glycosylation"/>
    <property type="evidence" value="ECO:0007669"/>
    <property type="project" value="TreeGrafter"/>
</dbReference>
<name>A0A8H3IEW3_9LECA</name>
<keyword evidence="6" id="KW-0735">Signal-anchor</keyword>
<evidence type="ECO:0000256" key="2">
    <source>
        <dbReference type="ARBA" id="ARBA00009105"/>
    </source>
</evidence>
<dbReference type="Proteomes" id="UP000664521">
    <property type="component" value="Unassembled WGS sequence"/>
</dbReference>
<evidence type="ECO:0008006" key="13">
    <source>
        <dbReference type="Google" id="ProtNLM"/>
    </source>
</evidence>
<evidence type="ECO:0000256" key="9">
    <source>
        <dbReference type="ARBA" id="ARBA00023180"/>
    </source>
</evidence>
<dbReference type="SUPFAM" id="SSF53448">
    <property type="entry name" value="Nucleotide-diphospho-sugar transferases"/>
    <property type="match status" value="1"/>
</dbReference>
<keyword evidence="12" id="KW-1185">Reference proteome</keyword>
<dbReference type="PANTHER" id="PTHR31392:SF1">
    <property type="entry name" value="ALPHA-1,3-MANNOSYLTRANSFERASE MNN1-RELATED"/>
    <property type="match status" value="1"/>
</dbReference>
<dbReference type="Pfam" id="PF11051">
    <property type="entry name" value="Mannosyl_trans3"/>
    <property type="match status" value="1"/>
</dbReference>
<comment type="similarity">
    <text evidence="2">Belongs to the MNN1/MNT family.</text>
</comment>
<keyword evidence="5 10" id="KW-0812">Transmembrane</keyword>
<keyword evidence="9" id="KW-0325">Glycoprotein</keyword>
<evidence type="ECO:0000256" key="6">
    <source>
        <dbReference type="ARBA" id="ARBA00022968"/>
    </source>
</evidence>
<dbReference type="AlphaFoldDB" id="A0A8H3IEW3"/>
<reference evidence="11" key="1">
    <citation type="submission" date="2021-03" db="EMBL/GenBank/DDBJ databases">
        <authorList>
            <person name="Tagirdzhanova G."/>
        </authorList>
    </citation>
    <scope>NUCLEOTIDE SEQUENCE</scope>
</reference>
<evidence type="ECO:0000256" key="8">
    <source>
        <dbReference type="ARBA" id="ARBA00023136"/>
    </source>
</evidence>
<evidence type="ECO:0000313" key="12">
    <source>
        <dbReference type="Proteomes" id="UP000664521"/>
    </source>
</evidence>
<evidence type="ECO:0000256" key="1">
    <source>
        <dbReference type="ARBA" id="ARBA00004606"/>
    </source>
</evidence>
<organism evidence="11 12">
    <name type="scientific">Heterodermia speciosa</name>
    <dbReference type="NCBI Taxonomy" id="116794"/>
    <lineage>
        <taxon>Eukaryota</taxon>
        <taxon>Fungi</taxon>
        <taxon>Dikarya</taxon>
        <taxon>Ascomycota</taxon>
        <taxon>Pezizomycotina</taxon>
        <taxon>Lecanoromycetes</taxon>
        <taxon>OSLEUM clade</taxon>
        <taxon>Lecanoromycetidae</taxon>
        <taxon>Caliciales</taxon>
        <taxon>Physciaceae</taxon>
        <taxon>Heterodermia</taxon>
    </lineage>
</organism>
<dbReference type="PANTHER" id="PTHR31392">
    <property type="entry name" value="ALPHA-1,3-MANNOSYLTRANSFERASE MNN1-RELATED"/>
    <property type="match status" value="1"/>
</dbReference>
<sequence>MDRIVALHSNVMARLAEYCAPNPRRMTPRSFAFISVFVVIVIILLFPVFRVHEIYKPQTPRLASDIAPVVAAQDTLDYLINFPLAPTEFGEMGQRVQLLYHRLAMVEQGQADLTPSQAAALSDKLDKAVVATFPFINGPSSSSTKAAFQALRSSYIKGSRGIVISLGKKDFRYACHLIANVRNVLRSGLPIQIAYAGDSDLPLAYREKLISLGNNIETLDLLKLVDDATLDLAHGTFGTKPLAMLVSSFEEVILLDADAVFLQTPEVLFKSSGYKQTGTYFFHDRLLNKGIFKERHDWWEKEMRHNPPSATLLKSLVYTEKYSAEQDSGVVVIDKSRTPVLLALLHICWQNSAAGREYMQGKVFGDKETYWFGFELSGVPYYFEKHYGNGLGPVSDSKMVCGNAIAHADEADRLLWFNGGLLANKYQDKKKFGDFSHWMLDGHWLPQTGGDGVSCEDQGNIMTVDERDRKVLSESIKEAKLTDEQFKDFIGS</sequence>
<keyword evidence="8 10" id="KW-0472">Membrane</keyword>
<evidence type="ECO:0000256" key="7">
    <source>
        <dbReference type="ARBA" id="ARBA00022989"/>
    </source>
</evidence>
<evidence type="ECO:0000256" key="4">
    <source>
        <dbReference type="ARBA" id="ARBA00022679"/>
    </source>
</evidence>
<evidence type="ECO:0000256" key="5">
    <source>
        <dbReference type="ARBA" id="ARBA00022692"/>
    </source>
</evidence>
<dbReference type="GO" id="GO:0005794">
    <property type="term" value="C:Golgi apparatus"/>
    <property type="evidence" value="ECO:0007669"/>
    <property type="project" value="TreeGrafter"/>
</dbReference>